<dbReference type="CDD" id="cd09871">
    <property type="entry name" value="PIN_MtVapC28-VapC30-like"/>
    <property type="match status" value="1"/>
</dbReference>
<comment type="cofactor">
    <cofactor evidence="1 8">
        <name>Mg(2+)</name>
        <dbReference type="ChEBI" id="CHEBI:18420"/>
    </cofactor>
</comment>
<dbReference type="InterPro" id="IPR022907">
    <property type="entry name" value="VapC_family"/>
</dbReference>
<evidence type="ECO:0000256" key="2">
    <source>
        <dbReference type="ARBA" id="ARBA00022649"/>
    </source>
</evidence>
<feature type="domain" description="PIN" evidence="9">
    <location>
        <begin position="1"/>
        <end position="129"/>
    </location>
</feature>
<proteinExistence type="inferred from homology"/>
<comment type="caution">
    <text evidence="10">The sequence shown here is derived from an EMBL/GenBank/DDBJ whole genome shotgun (WGS) entry which is preliminary data.</text>
</comment>
<organism evidence="10 11">
    <name type="scientific">Rhodoblastus acidophilus</name>
    <name type="common">Rhodopseudomonas acidophila</name>
    <dbReference type="NCBI Taxonomy" id="1074"/>
    <lineage>
        <taxon>Bacteria</taxon>
        <taxon>Pseudomonadati</taxon>
        <taxon>Pseudomonadota</taxon>
        <taxon>Alphaproteobacteria</taxon>
        <taxon>Hyphomicrobiales</taxon>
        <taxon>Rhodoblastaceae</taxon>
        <taxon>Rhodoblastus</taxon>
    </lineage>
</organism>
<protein>
    <recommendedName>
        <fullName evidence="8">Ribonuclease VapC</fullName>
        <shortName evidence="8">RNase VapC</shortName>
        <ecNumber evidence="8">3.1.-.-</ecNumber>
    </recommendedName>
    <alternativeName>
        <fullName evidence="8">Toxin VapC</fullName>
    </alternativeName>
</protein>
<evidence type="ECO:0000259" key="9">
    <source>
        <dbReference type="Pfam" id="PF01850"/>
    </source>
</evidence>
<comment type="function">
    <text evidence="8">Toxic component of a toxin-antitoxin (TA) system. An RNase.</text>
</comment>
<dbReference type="Proteomes" id="UP000439113">
    <property type="component" value="Unassembled WGS sequence"/>
</dbReference>
<dbReference type="PANTHER" id="PTHR33653">
    <property type="entry name" value="RIBONUCLEASE VAPC2"/>
    <property type="match status" value="1"/>
</dbReference>
<evidence type="ECO:0000256" key="7">
    <source>
        <dbReference type="ARBA" id="ARBA00038093"/>
    </source>
</evidence>
<sequence>MFVDTSVIVALLAGEPDAGQFAEKVAAATNPITSGLVILEAAMRLSSLLDLDPIFVEARIRALLEEADIAVIAIDGAIATTAVAAFAAYGKGRGHPAQLNLADCMSYACACVHRVPLLFKGNDFSKTDILAA</sequence>
<keyword evidence="8" id="KW-0800">Toxin</keyword>
<reference evidence="10 11" key="1">
    <citation type="submission" date="2019-11" db="EMBL/GenBank/DDBJ databases">
        <title>Whole-genome sequence of a Rhodoblastus acidophilus DSM 142.</title>
        <authorList>
            <person name="Kyndt J.A."/>
            <person name="Meyer T.E."/>
        </authorList>
    </citation>
    <scope>NUCLEOTIDE SEQUENCE [LARGE SCALE GENOMIC DNA]</scope>
    <source>
        <strain evidence="10 11">DSM 142</strain>
    </source>
</reference>
<gene>
    <name evidence="8" type="primary">vapC</name>
    <name evidence="10" type="ORF">GJ654_18970</name>
</gene>
<dbReference type="GO" id="GO:0090729">
    <property type="term" value="F:toxin activity"/>
    <property type="evidence" value="ECO:0007669"/>
    <property type="project" value="UniProtKB-KW"/>
</dbReference>
<dbReference type="GO" id="GO:0000287">
    <property type="term" value="F:magnesium ion binding"/>
    <property type="evidence" value="ECO:0007669"/>
    <property type="project" value="UniProtKB-UniRule"/>
</dbReference>
<evidence type="ECO:0000256" key="5">
    <source>
        <dbReference type="ARBA" id="ARBA00022801"/>
    </source>
</evidence>
<dbReference type="InterPro" id="IPR002716">
    <property type="entry name" value="PIN_dom"/>
</dbReference>
<dbReference type="OrthoDB" id="32625at2"/>
<dbReference type="RefSeq" id="WP_155447748.1">
    <property type="nucleotide sequence ID" value="NZ_JAOQNR010000008.1"/>
</dbReference>
<evidence type="ECO:0000313" key="10">
    <source>
        <dbReference type="EMBL" id="MTV33067.1"/>
    </source>
</evidence>
<evidence type="ECO:0000256" key="8">
    <source>
        <dbReference type="HAMAP-Rule" id="MF_00265"/>
    </source>
</evidence>
<comment type="similarity">
    <text evidence="7 8">Belongs to the PINc/VapC protein family.</text>
</comment>
<keyword evidence="4 8" id="KW-0479">Metal-binding</keyword>
<evidence type="ECO:0000313" key="11">
    <source>
        <dbReference type="Proteomes" id="UP000439113"/>
    </source>
</evidence>
<dbReference type="HAMAP" id="MF_00265">
    <property type="entry name" value="VapC_Nob1"/>
    <property type="match status" value="1"/>
</dbReference>
<dbReference type="Pfam" id="PF01850">
    <property type="entry name" value="PIN"/>
    <property type="match status" value="1"/>
</dbReference>
<dbReference type="PANTHER" id="PTHR33653:SF1">
    <property type="entry name" value="RIBONUCLEASE VAPC2"/>
    <property type="match status" value="1"/>
</dbReference>
<keyword evidence="6 8" id="KW-0460">Magnesium</keyword>
<dbReference type="GO" id="GO:0016787">
    <property type="term" value="F:hydrolase activity"/>
    <property type="evidence" value="ECO:0007669"/>
    <property type="project" value="UniProtKB-KW"/>
</dbReference>
<evidence type="ECO:0000256" key="6">
    <source>
        <dbReference type="ARBA" id="ARBA00022842"/>
    </source>
</evidence>
<dbReference type="InterPro" id="IPR029060">
    <property type="entry name" value="PIN-like_dom_sf"/>
</dbReference>
<dbReference type="Gene3D" id="3.40.50.1010">
    <property type="entry name" value="5'-nuclease"/>
    <property type="match status" value="1"/>
</dbReference>
<dbReference type="EC" id="3.1.-.-" evidence="8"/>
<evidence type="ECO:0000256" key="1">
    <source>
        <dbReference type="ARBA" id="ARBA00001946"/>
    </source>
</evidence>
<name>A0A6N8DRM4_RHOAC</name>
<keyword evidence="3 8" id="KW-0540">Nuclease</keyword>
<dbReference type="EMBL" id="WNKS01000026">
    <property type="protein sequence ID" value="MTV33067.1"/>
    <property type="molecule type" value="Genomic_DNA"/>
</dbReference>
<dbReference type="AlphaFoldDB" id="A0A6N8DRM4"/>
<feature type="binding site" evidence="8">
    <location>
        <position position="4"/>
    </location>
    <ligand>
        <name>Mg(2+)</name>
        <dbReference type="ChEBI" id="CHEBI:18420"/>
    </ligand>
</feature>
<feature type="binding site" evidence="8">
    <location>
        <position position="103"/>
    </location>
    <ligand>
        <name>Mg(2+)</name>
        <dbReference type="ChEBI" id="CHEBI:18420"/>
    </ligand>
</feature>
<dbReference type="SUPFAM" id="SSF88723">
    <property type="entry name" value="PIN domain-like"/>
    <property type="match status" value="1"/>
</dbReference>
<dbReference type="InterPro" id="IPR050556">
    <property type="entry name" value="Type_II_TA_system_RNase"/>
</dbReference>
<accession>A0A6N8DRM4</accession>
<dbReference type="GO" id="GO:0004540">
    <property type="term" value="F:RNA nuclease activity"/>
    <property type="evidence" value="ECO:0007669"/>
    <property type="project" value="InterPro"/>
</dbReference>
<keyword evidence="2 8" id="KW-1277">Toxin-antitoxin system</keyword>
<evidence type="ECO:0000256" key="4">
    <source>
        <dbReference type="ARBA" id="ARBA00022723"/>
    </source>
</evidence>
<evidence type="ECO:0000256" key="3">
    <source>
        <dbReference type="ARBA" id="ARBA00022722"/>
    </source>
</evidence>
<keyword evidence="5 8" id="KW-0378">Hydrolase</keyword>